<dbReference type="Gene3D" id="3.40.50.1820">
    <property type="entry name" value="alpha/beta hydrolase"/>
    <property type="match status" value="1"/>
</dbReference>
<dbReference type="EMBL" id="GL349445">
    <property type="protein sequence ID" value="KNC47087.1"/>
    <property type="molecule type" value="Genomic_DNA"/>
</dbReference>
<dbReference type="GeneID" id="25569685"/>
<dbReference type="Proteomes" id="UP000054408">
    <property type="component" value="Unassembled WGS sequence"/>
</dbReference>
<name>A0A0L0D422_THETB</name>
<keyword evidence="2" id="KW-1185">Reference proteome</keyword>
<accession>A0A0L0D422</accession>
<dbReference type="InterPro" id="IPR029058">
    <property type="entry name" value="AB_hydrolase_fold"/>
</dbReference>
<protein>
    <submittedName>
        <fullName evidence="1">Uncharacterized protein</fullName>
    </submittedName>
</protein>
<evidence type="ECO:0000313" key="1">
    <source>
        <dbReference type="EMBL" id="KNC47087.1"/>
    </source>
</evidence>
<dbReference type="AlphaFoldDB" id="A0A0L0D422"/>
<sequence>MPAVSTAARLPPHATICTFTRPGYAAGTAGAAGTAQDAAIALADALMEAFPRGPELFSSRVCVGWSYGAMVVSSPAVSGWCDGLVLVDPVDAASAAADDALMADVGRGQWSFAIVGLLARLGVSPYLVLAGAMPEQAGCVGPVSGKPCCLSATSQFAAAARAELAAFHTSLEAAQASPIPASTPIVIVASDDYDPDLSPLVDRKHTRVVRVPGADHMFPARGATAPAAAEAFARAVLYGLAHVSSCTSRTFE</sequence>
<dbReference type="RefSeq" id="XP_013760003.1">
    <property type="nucleotide sequence ID" value="XM_013904549.1"/>
</dbReference>
<evidence type="ECO:0000313" key="2">
    <source>
        <dbReference type="Proteomes" id="UP000054408"/>
    </source>
</evidence>
<gene>
    <name evidence="1" type="ORF">AMSG_11770</name>
</gene>
<reference evidence="1 2" key="1">
    <citation type="submission" date="2010-05" db="EMBL/GenBank/DDBJ databases">
        <title>The Genome Sequence of Thecamonas trahens ATCC 50062.</title>
        <authorList>
            <consortium name="The Broad Institute Genome Sequencing Platform"/>
            <person name="Russ C."/>
            <person name="Cuomo C."/>
            <person name="Shea T."/>
            <person name="Young S.K."/>
            <person name="Zeng Q."/>
            <person name="Koehrsen M."/>
            <person name="Haas B."/>
            <person name="Borodovsky M."/>
            <person name="Guigo R."/>
            <person name="Alvarado L."/>
            <person name="Berlin A."/>
            <person name="Bochicchio J."/>
            <person name="Borenstein D."/>
            <person name="Chapman S."/>
            <person name="Chen Z."/>
            <person name="Freedman E."/>
            <person name="Gellesch M."/>
            <person name="Goldberg J."/>
            <person name="Griggs A."/>
            <person name="Gujja S."/>
            <person name="Heilman E."/>
            <person name="Heiman D."/>
            <person name="Hepburn T."/>
            <person name="Howarth C."/>
            <person name="Jen D."/>
            <person name="Larson L."/>
            <person name="Mehta T."/>
            <person name="Park D."/>
            <person name="Pearson M."/>
            <person name="Roberts A."/>
            <person name="Saif S."/>
            <person name="Shenoy N."/>
            <person name="Sisk P."/>
            <person name="Stolte C."/>
            <person name="Sykes S."/>
            <person name="Thomson T."/>
            <person name="Walk T."/>
            <person name="White J."/>
            <person name="Yandava C."/>
            <person name="Burger G."/>
            <person name="Gray M.W."/>
            <person name="Holland P.W.H."/>
            <person name="King N."/>
            <person name="Lang F.B.F."/>
            <person name="Roger A.J."/>
            <person name="Ruiz-Trillo I."/>
            <person name="Lander E."/>
            <person name="Nusbaum C."/>
        </authorList>
    </citation>
    <scope>NUCLEOTIDE SEQUENCE [LARGE SCALE GENOMIC DNA]</scope>
    <source>
        <strain evidence="1 2">ATCC 50062</strain>
    </source>
</reference>
<proteinExistence type="predicted"/>
<dbReference type="SUPFAM" id="SSF53474">
    <property type="entry name" value="alpha/beta-Hydrolases"/>
    <property type="match status" value="1"/>
</dbReference>
<organism evidence="1 2">
    <name type="scientific">Thecamonas trahens ATCC 50062</name>
    <dbReference type="NCBI Taxonomy" id="461836"/>
    <lineage>
        <taxon>Eukaryota</taxon>
        <taxon>Apusozoa</taxon>
        <taxon>Apusomonadida</taxon>
        <taxon>Apusomonadidae</taxon>
        <taxon>Thecamonas</taxon>
    </lineage>
</organism>